<evidence type="ECO:0000313" key="4">
    <source>
        <dbReference type="Proteomes" id="UP000033054"/>
    </source>
</evidence>
<dbReference type="PROSITE" id="PS50110">
    <property type="entry name" value="RESPONSE_REGULATORY"/>
    <property type="match status" value="1"/>
</dbReference>
<dbReference type="STRING" id="1379870.SD10_12375"/>
<dbReference type="AlphaFoldDB" id="A0A0E3ZW94"/>
<dbReference type="Pfam" id="PF00072">
    <property type="entry name" value="Response_reg"/>
    <property type="match status" value="1"/>
</dbReference>
<gene>
    <name evidence="3" type="ORF">SD10_12375</name>
</gene>
<dbReference type="GO" id="GO:0000160">
    <property type="term" value="P:phosphorelay signal transduction system"/>
    <property type="evidence" value="ECO:0007669"/>
    <property type="project" value="InterPro"/>
</dbReference>
<dbReference type="EMBL" id="CP010429">
    <property type="protein sequence ID" value="AKD55575.1"/>
    <property type="molecule type" value="Genomic_DNA"/>
</dbReference>
<dbReference type="GO" id="GO:0016301">
    <property type="term" value="F:kinase activity"/>
    <property type="evidence" value="ECO:0007669"/>
    <property type="project" value="UniProtKB-KW"/>
</dbReference>
<feature type="modified residue" description="4-aspartylphosphate" evidence="1">
    <location>
        <position position="64"/>
    </location>
</feature>
<name>A0A0E3ZW94_9BACT</name>
<evidence type="ECO:0000259" key="2">
    <source>
        <dbReference type="PROSITE" id="PS50110"/>
    </source>
</evidence>
<accession>A0A0E3ZW94</accession>
<dbReference type="Proteomes" id="UP000033054">
    <property type="component" value="Chromosome"/>
</dbReference>
<protein>
    <submittedName>
        <fullName evidence="3">Histidine kinase</fullName>
    </submittedName>
</protein>
<dbReference type="OrthoDB" id="1524091at2"/>
<keyword evidence="3" id="KW-0418">Kinase</keyword>
<dbReference type="InterPro" id="IPR052893">
    <property type="entry name" value="TCS_response_regulator"/>
</dbReference>
<keyword evidence="1" id="KW-0597">Phosphoprotein</keyword>
<dbReference type="KEGG" id="srd:SD10_12375"/>
<dbReference type="SMART" id="SM00448">
    <property type="entry name" value="REC"/>
    <property type="match status" value="1"/>
</dbReference>
<dbReference type="InterPro" id="IPR011006">
    <property type="entry name" value="CheY-like_superfamily"/>
</dbReference>
<dbReference type="InterPro" id="IPR001789">
    <property type="entry name" value="Sig_transdc_resp-reg_receiver"/>
</dbReference>
<dbReference type="SUPFAM" id="SSF52172">
    <property type="entry name" value="CheY-like"/>
    <property type="match status" value="1"/>
</dbReference>
<sequence length="135" mass="15303">MPRPIHCILLIDDDPDDNFIHQLIIDESDQCDQVRVVTSGTQALTYLQETSHPEYSKPDVLFVDINMPGMNGFEFLAEYQQLDAPLKGQVVVVMLTTSISMLDRQRANALPEINMFRSKPLTTTLLNELVATYFS</sequence>
<dbReference type="PANTHER" id="PTHR44520">
    <property type="entry name" value="RESPONSE REGULATOR RCP1-RELATED"/>
    <property type="match status" value="1"/>
</dbReference>
<dbReference type="RefSeq" id="WP_046574072.1">
    <property type="nucleotide sequence ID" value="NZ_CP010429.1"/>
</dbReference>
<organism evidence="3 4">
    <name type="scientific">Spirosoma radiotolerans</name>
    <dbReference type="NCBI Taxonomy" id="1379870"/>
    <lineage>
        <taxon>Bacteria</taxon>
        <taxon>Pseudomonadati</taxon>
        <taxon>Bacteroidota</taxon>
        <taxon>Cytophagia</taxon>
        <taxon>Cytophagales</taxon>
        <taxon>Cytophagaceae</taxon>
        <taxon>Spirosoma</taxon>
    </lineage>
</organism>
<feature type="domain" description="Response regulatory" evidence="2">
    <location>
        <begin position="7"/>
        <end position="134"/>
    </location>
</feature>
<evidence type="ECO:0000313" key="3">
    <source>
        <dbReference type="EMBL" id="AKD55575.1"/>
    </source>
</evidence>
<keyword evidence="4" id="KW-1185">Reference proteome</keyword>
<dbReference type="Gene3D" id="3.40.50.2300">
    <property type="match status" value="1"/>
</dbReference>
<dbReference type="HOGENOM" id="CLU_000445_69_17_10"/>
<proteinExistence type="predicted"/>
<reference evidence="3 4" key="1">
    <citation type="journal article" date="2014" name="Curr. Microbiol.">
        <title>Spirosoma radiotolerans sp. nov., a gamma-radiation-resistant bacterium isolated from gamma ray-irradiated soil.</title>
        <authorList>
            <person name="Lee J.J."/>
            <person name="Srinivasan S."/>
            <person name="Lim S."/>
            <person name="Joe M."/>
            <person name="Im S."/>
            <person name="Bae S.I."/>
            <person name="Park K.R."/>
            <person name="Han J.H."/>
            <person name="Park S.H."/>
            <person name="Joo B.M."/>
            <person name="Park S.J."/>
            <person name="Kim M.K."/>
        </authorList>
    </citation>
    <scope>NUCLEOTIDE SEQUENCE [LARGE SCALE GENOMIC DNA]</scope>
    <source>
        <strain evidence="3 4">DG5A</strain>
    </source>
</reference>
<dbReference type="PATRIC" id="fig|1379870.5.peg.2689"/>
<evidence type="ECO:0000256" key="1">
    <source>
        <dbReference type="PROSITE-ProRule" id="PRU00169"/>
    </source>
</evidence>
<keyword evidence="3" id="KW-0808">Transferase</keyword>
<dbReference type="PANTHER" id="PTHR44520:SF2">
    <property type="entry name" value="RESPONSE REGULATOR RCP1"/>
    <property type="match status" value="1"/>
</dbReference>